<dbReference type="STRING" id="549386.SAMN02927923_01210"/>
<dbReference type="AlphaFoldDB" id="A0A1G5F410"/>
<feature type="region of interest" description="Disordered" evidence="1">
    <location>
        <begin position="41"/>
        <end position="64"/>
    </location>
</feature>
<organism evidence="2 3">
    <name type="scientific">Microvirga guangxiensis</name>
    <dbReference type="NCBI Taxonomy" id="549386"/>
    <lineage>
        <taxon>Bacteria</taxon>
        <taxon>Pseudomonadati</taxon>
        <taxon>Pseudomonadota</taxon>
        <taxon>Alphaproteobacteria</taxon>
        <taxon>Hyphomicrobiales</taxon>
        <taxon>Methylobacteriaceae</taxon>
        <taxon>Microvirga</taxon>
    </lineage>
</organism>
<dbReference type="EMBL" id="FMVJ01000003">
    <property type="protein sequence ID" value="SCY33963.1"/>
    <property type="molecule type" value="Genomic_DNA"/>
</dbReference>
<proteinExistence type="predicted"/>
<dbReference type="Pfam" id="PF13148">
    <property type="entry name" value="DUF3987"/>
    <property type="match status" value="1"/>
</dbReference>
<accession>A0A1G5F410</accession>
<evidence type="ECO:0000313" key="2">
    <source>
        <dbReference type="EMBL" id="SCY33963.1"/>
    </source>
</evidence>
<dbReference type="OrthoDB" id="5453446at2"/>
<gene>
    <name evidence="2" type="ORF">SAMN02927923_01210</name>
</gene>
<evidence type="ECO:0000313" key="3">
    <source>
        <dbReference type="Proteomes" id="UP000199569"/>
    </source>
</evidence>
<reference evidence="2 3" key="1">
    <citation type="submission" date="2016-10" db="EMBL/GenBank/DDBJ databases">
        <authorList>
            <person name="de Groot N.N."/>
        </authorList>
    </citation>
    <scope>NUCLEOTIDE SEQUENCE [LARGE SCALE GENOMIC DNA]</scope>
    <source>
        <strain evidence="2 3">CGMCC 1.7666</strain>
    </source>
</reference>
<dbReference type="RefSeq" id="WP_139165438.1">
    <property type="nucleotide sequence ID" value="NZ_FMVJ01000003.1"/>
</dbReference>
<protein>
    <recommendedName>
        <fullName evidence="4">DUF3987 domain-containing protein</fullName>
    </recommendedName>
</protein>
<sequence>MSDFSIIRCVAPPAPTSRLPDTLAEAASARAIVASTPAVTPSASVDLSTDGEPPVRPLMEEASSTDQPILSEASAPKADHALQGWPKLTSDWRGDLLGEAPDLPLWSLVPQLRSWVTAIADGLGVNESMVLPEVLVLGGAALGTQIRVKAGATWTEPPILWSCTVAPPGSRKTPLGAYTRSIVVALERFNRDYTRSINEQREAERAICERAWQAYERERHEGGREGRAEPTPPQRPEDVAAASAEPRLLVQDVTPPSLIDAAAVSPRGLVAYVDEATAVFQAAGGSGLGRALWLQAYSGEPYTIDRVTRGVRHIERLAISVITGTQPDRVAGLIGSADDGLASRFLWIWPSKMPAWRISHTSVPTEEMVNVLTRISKLDPRKGMRILPITPDSEPILQKAIERWQEESERGGDLAAGWYAKAPGRALRIALILAAYRWGLDHESPDLAAVEAKDVTTAVMLIDRLFGPMMRRVTGALGESRAERMVARVVKHLVATKISTFNARSLRRENLGLFADKHAYDAALQELVDHCVIRRADRTPGKVGRRPGTYEVSPRLLAE</sequence>
<feature type="compositionally biased region" description="Basic and acidic residues" evidence="1">
    <location>
        <begin position="218"/>
        <end position="228"/>
    </location>
</feature>
<evidence type="ECO:0008006" key="4">
    <source>
        <dbReference type="Google" id="ProtNLM"/>
    </source>
</evidence>
<feature type="region of interest" description="Disordered" evidence="1">
    <location>
        <begin position="218"/>
        <end position="241"/>
    </location>
</feature>
<evidence type="ECO:0000256" key="1">
    <source>
        <dbReference type="SAM" id="MobiDB-lite"/>
    </source>
</evidence>
<name>A0A1G5F410_9HYPH</name>
<dbReference type="Proteomes" id="UP000199569">
    <property type="component" value="Unassembled WGS sequence"/>
</dbReference>
<keyword evidence="3" id="KW-1185">Reference proteome</keyword>
<dbReference type="InterPro" id="IPR025048">
    <property type="entry name" value="DUF3987"/>
</dbReference>